<dbReference type="PANTHER" id="PTHR32083">
    <property type="entry name" value="CILIA AND FLAGELLA-ASSOCIATED PROTEIN 58-RELATED"/>
    <property type="match status" value="1"/>
</dbReference>
<keyword evidence="2" id="KW-0677">Repeat</keyword>
<sequence length="1557" mass="171156">MADDQVLSGYLYKKGSGLLRRGLIGRTNWKKRYFVLSWSDQTRLQASLAYYDSPKAMVRDPSSNPLNVIAVTDSTTVSAVSSPNHADKFCFQIVIADEGGGDGLAKLEEKFSREELEQYEALFASVDDDGSGSIDVKEVGALLEKLGSKVSSEEELQQIVDEVDEDGSGEIEYSEFLSIMFNLKSGKKSALGDKFGGALKFGFPKGVKSPFKSKQPSNVRQLWSDSEAERGQWILAIEGTVSTIKANKRPAAAAPSTVDVVEGGGLKEEEGGEEEDTDVSGNPQPLPKIGQGMEEEGGRHRVESGITTAPSSSSSGSKIKTNTNLSSVLEAEETTNSSDNRASPNPVKANPVHHSTPSPRATPDPVNVGAGSTKPQRSKFSGGSRTSPTPMVPNLLGGAATPNRITKDRGRRASNSTTSSVSGSGLGSVAKQAQQQQQQQQQKSVEVKKTEVQAPVAARPSPKTSKSAEVSKPMGVGRKSATPERRHVVPTTSVSSAPLLRPVKEAGPVARTTPTTTTTTTTTTTPTTPIGSVDSSMQDLVVQPPSPPITNTQVTQAPWADDAGDQFSGREARLLREKETLEQQLILIVSMNEELNGTLEAAVKEHDEREEVMTLHLETLAGEVDTLKGGRAGSSQVLDERNSRLEAQIESLQNMVSTASAEAETVRNRLLRAEGRLLEQGDELKEEQDKSRKLRDKVGVLEGVRDVLESELEASTSKASAVYSSPVKRRAEKSPFQLEQESEREREKLQKANEELSRRAKMAEDKSAALERRLLSEAEDEEVLKVRVELAGRNQEIGELKDRVRILEGEIEAVTLSNSMNVSFDEPPPPPPDEEGGGGGGERMDIEELSRTRLEAEKWQNAALAAANVAIVAARSEDDALNNSIDVDTLMGRIEELEKEGWGDRLKRIEGENKELKGKVERVEGELGVAVDEKEEVRFELNTAKTTAFELESELSVCKTKLSSTSQLLTEQEHLNETLINRNDGLEVIVRAMEAESAHERARAIGIEQDLKTKRDEANLRETEGLRAELRSAEGGRSLLESRLRESVERVAALERELADGGRTVEGLRGERERLGSEHEILRETSGELKKKLEGEIEERSRLRAEVGVLGSEIESLRGERERLGGERDILKETSGDLKKKLEGEIEEGGRLRAENGALSGQVESLKLEQSKLVNELSFKSSQLEKLRGEVRAGGEKGVELEKNVSILGGEVNGLKEEVLGKDNFINEMAITHKAVLVKLRVAQEKLGRENVGLMGKVERLMGKVEGLEPVVSERDELKGICRRLEEEVEELGTRLAEEGGRVKGLDREREKKAEDVRRLDGELRKWEKEKEEWGWEKERMGSEVERLLGEVRKVEAEKAREVKRLGGEVEGGKKMIEYEKEEMERLGGCVVKLEGIVGKLEGEKGLLEKEVGRLRVAGEELRVEHGPGGNKEKGWKLEEQALRLELSGSRQSLEAVKSKLILTSGELRMAAITAQDSERSVKELEGRLEAVEVDYGLRVAELEGECRKWGQERLELEHLNRTLKVKGDGLSVKVEGVVRERGEEKRAREEVEERER</sequence>
<dbReference type="Proteomes" id="UP001165122">
    <property type="component" value="Unassembled WGS sequence"/>
</dbReference>
<feature type="non-terminal residue" evidence="9">
    <location>
        <position position="1"/>
    </location>
</feature>
<comment type="caution">
    <text evidence="9">The sequence shown here is derived from an EMBL/GenBank/DDBJ whole genome shotgun (WGS) entry which is preliminary data.</text>
</comment>
<proteinExistence type="inferred from homology"/>
<dbReference type="Gene3D" id="1.10.238.10">
    <property type="entry name" value="EF-hand"/>
    <property type="match status" value="1"/>
</dbReference>
<feature type="coiled-coil region" evidence="5">
    <location>
        <begin position="635"/>
        <end position="697"/>
    </location>
</feature>
<reference evidence="10" key="1">
    <citation type="journal article" date="2023" name="Commun. Biol.">
        <title>Genome analysis of Parmales, the sister group of diatoms, reveals the evolutionary specialization of diatoms from phago-mixotrophs to photoautotrophs.</title>
        <authorList>
            <person name="Ban H."/>
            <person name="Sato S."/>
            <person name="Yoshikawa S."/>
            <person name="Yamada K."/>
            <person name="Nakamura Y."/>
            <person name="Ichinomiya M."/>
            <person name="Sato N."/>
            <person name="Blanc-Mathieu R."/>
            <person name="Endo H."/>
            <person name="Kuwata A."/>
            <person name="Ogata H."/>
        </authorList>
    </citation>
    <scope>NUCLEOTIDE SEQUENCE [LARGE SCALE GENOMIC DNA]</scope>
    <source>
        <strain evidence="10">NIES 3700</strain>
    </source>
</reference>
<dbReference type="CDD" id="cd00821">
    <property type="entry name" value="PH"/>
    <property type="match status" value="1"/>
</dbReference>
<dbReference type="SMART" id="SM00054">
    <property type="entry name" value="EFh"/>
    <property type="match status" value="2"/>
</dbReference>
<feature type="compositionally biased region" description="Low complexity" evidence="6">
    <location>
        <begin position="512"/>
        <end position="529"/>
    </location>
</feature>
<feature type="compositionally biased region" description="Polar residues" evidence="6">
    <location>
        <begin position="373"/>
        <end position="389"/>
    </location>
</feature>
<evidence type="ECO:0000256" key="6">
    <source>
        <dbReference type="SAM" id="MobiDB-lite"/>
    </source>
</evidence>
<feature type="compositionally biased region" description="Polar residues" evidence="6">
    <location>
        <begin position="334"/>
        <end position="343"/>
    </location>
</feature>
<evidence type="ECO:0000256" key="3">
    <source>
        <dbReference type="ARBA" id="ARBA00022837"/>
    </source>
</evidence>
<dbReference type="SUPFAM" id="SSF47473">
    <property type="entry name" value="EF-hand"/>
    <property type="match status" value="1"/>
</dbReference>
<name>A0A9W7FRV5_9STRA</name>
<keyword evidence="3" id="KW-0106">Calcium</keyword>
<evidence type="ECO:0000256" key="1">
    <source>
        <dbReference type="ARBA" id="ARBA00005253"/>
    </source>
</evidence>
<dbReference type="PROSITE" id="PS00018">
    <property type="entry name" value="EF_HAND_1"/>
    <property type="match status" value="2"/>
</dbReference>
<feature type="coiled-coil region" evidence="5">
    <location>
        <begin position="1275"/>
        <end position="1365"/>
    </location>
</feature>
<dbReference type="Pfam" id="PF00169">
    <property type="entry name" value="PH"/>
    <property type="match status" value="1"/>
</dbReference>
<keyword evidence="10" id="KW-1185">Reference proteome</keyword>
<feature type="domain" description="PH" evidence="7">
    <location>
        <begin position="4"/>
        <end position="242"/>
    </location>
</feature>
<dbReference type="InterPro" id="IPR011992">
    <property type="entry name" value="EF-hand-dom_pair"/>
</dbReference>
<dbReference type="FunFam" id="1.10.238.10:FF:000178">
    <property type="entry name" value="Calmodulin-2 A"/>
    <property type="match status" value="1"/>
</dbReference>
<organism evidence="9 10">
    <name type="scientific">Triparma laevis f. longispina</name>
    <dbReference type="NCBI Taxonomy" id="1714387"/>
    <lineage>
        <taxon>Eukaryota</taxon>
        <taxon>Sar</taxon>
        <taxon>Stramenopiles</taxon>
        <taxon>Ochrophyta</taxon>
        <taxon>Bolidophyceae</taxon>
        <taxon>Parmales</taxon>
        <taxon>Triparmaceae</taxon>
        <taxon>Triparma</taxon>
    </lineage>
</organism>
<gene>
    <name evidence="9" type="ORF">TrLO_g9800</name>
</gene>
<feature type="region of interest" description="Disordered" evidence="6">
    <location>
        <begin position="820"/>
        <end position="844"/>
    </location>
</feature>
<evidence type="ECO:0000259" key="8">
    <source>
        <dbReference type="PROSITE" id="PS50222"/>
    </source>
</evidence>
<dbReference type="GO" id="GO:0005509">
    <property type="term" value="F:calcium ion binding"/>
    <property type="evidence" value="ECO:0007669"/>
    <property type="project" value="InterPro"/>
</dbReference>
<comment type="similarity">
    <text evidence="1">Belongs to the centrin family.</text>
</comment>
<dbReference type="InterPro" id="IPR011993">
    <property type="entry name" value="PH-like_dom_sf"/>
</dbReference>
<feature type="domain" description="EF-hand" evidence="8">
    <location>
        <begin position="114"/>
        <end position="149"/>
    </location>
</feature>
<dbReference type="SUPFAM" id="SSF50729">
    <property type="entry name" value="PH domain-like"/>
    <property type="match status" value="1"/>
</dbReference>
<dbReference type="InterPro" id="IPR001849">
    <property type="entry name" value="PH_domain"/>
</dbReference>
<feature type="region of interest" description="Disordered" evidence="6">
    <location>
        <begin position="248"/>
        <end position="493"/>
    </location>
</feature>
<evidence type="ECO:0000256" key="5">
    <source>
        <dbReference type="SAM" id="Coils"/>
    </source>
</evidence>
<dbReference type="OrthoDB" id="10397911at2759"/>
<dbReference type="CDD" id="cd00051">
    <property type="entry name" value="EFh"/>
    <property type="match status" value="1"/>
</dbReference>
<dbReference type="GO" id="GO:0005856">
    <property type="term" value="C:cytoskeleton"/>
    <property type="evidence" value="ECO:0007669"/>
    <property type="project" value="TreeGrafter"/>
</dbReference>
<dbReference type="InterPro" id="IPR002048">
    <property type="entry name" value="EF_hand_dom"/>
</dbReference>
<dbReference type="Gene3D" id="2.30.29.30">
    <property type="entry name" value="Pleckstrin-homology domain (PH domain)/Phosphotyrosine-binding domain (PTB)"/>
    <property type="match status" value="1"/>
</dbReference>
<evidence type="ECO:0000259" key="7">
    <source>
        <dbReference type="PROSITE" id="PS50003"/>
    </source>
</evidence>
<feature type="region of interest" description="Disordered" evidence="6">
    <location>
        <begin position="508"/>
        <end position="534"/>
    </location>
</feature>
<accession>A0A9W7FRV5</accession>
<dbReference type="EMBL" id="BRXW01000271">
    <property type="protein sequence ID" value="GMI16936.1"/>
    <property type="molecule type" value="Genomic_DNA"/>
</dbReference>
<evidence type="ECO:0000313" key="9">
    <source>
        <dbReference type="EMBL" id="GMI16936.1"/>
    </source>
</evidence>
<protein>
    <recommendedName>
        <fullName evidence="11">Calmodulin</fullName>
    </recommendedName>
</protein>
<evidence type="ECO:0008006" key="11">
    <source>
        <dbReference type="Google" id="ProtNLM"/>
    </source>
</evidence>
<dbReference type="PROSITE" id="PS50222">
    <property type="entry name" value="EF_HAND_2"/>
    <property type="match status" value="2"/>
</dbReference>
<dbReference type="Pfam" id="PF13499">
    <property type="entry name" value="EF-hand_7"/>
    <property type="match status" value="1"/>
</dbReference>
<feature type="compositionally biased region" description="Low complexity" evidence="6">
    <location>
        <begin position="414"/>
        <end position="444"/>
    </location>
</feature>
<dbReference type="Gene3D" id="1.20.5.1160">
    <property type="entry name" value="Vasodilator-stimulated phosphoprotein"/>
    <property type="match status" value="1"/>
</dbReference>
<evidence type="ECO:0000256" key="4">
    <source>
        <dbReference type="ARBA" id="ARBA00023054"/>
    </source>
</evidence>
<feature type="coiled-coil region" evidence="5">
    <location>
        <begin position="1086"/>
        <end position="1134"/>
    </location>
</feature>
<dbReference type="InterPro" id="IPR018247">
    <property type="entry name" value="EF_Hand_1_Ca_BS"/>
</dbReference>
<feature type="compositionally biased region" description="Low complexity" evidence="6">
    <location>
        <begin position="304"/>
        <end position="324"/>
    </location>
</feature>
<feature type="compositionally biased region" description="Basic and acidic residues" evidence="6">
    <location>
        <begin position="741"/>
        <end position="766"/>
    </location>
</feature>
<evidence type="ECO:0000313" key="10">
    <source>
        <dbReference type="Proteomes" id="UP001165122"/>
    </source>
</evidence>
<feature type="region of interest" description="Disordered" evidence="6">
    <location>
        <begin position="715"/>
        <end position="766"/>
    </location>
</feature>
<evidence type="ECO:0000256" key="2">
    <source>
        <dbReference type="ARBA" id="ARBA00022737"/>
    </source>
</evidence>
<dbReference type="PROSITE" id="PS50003">
    <property type="entry name" value="PH_DOMAIN"/>
    <property type="match status" value="1"/>
</dbReference>
<feature type="domain" description="EF-hand" evidence="8">
    <location>
        <begin position="151"/>
        <end position="186"/>
    </location>
</feature>
<dbReference type="PANTHER" id="PTHR32083:SF48">
    <property type="entry name" value="TRANS-GOLGI NETWORK-LOCALIZED SYP41-INTERACTING PROTEIN 1"/>
    <property type="match status" value="1"/>
</dbReference>
<keyword evidence="4 5" id="KW-0175">Coiled coil</keyword>